<dbReference type="AlphaFoldDB" id="H7EN98"/>
<dbReference type="Proteomes" id="UP000003571">
    <property type="component" value="Unassembled WGS sequence"/>
</dbReference>
<dbReference type="STRING" id="907348.TresaDRAFT_0651"/>
<sequence length="74" mass="8354">MNVRTRPTKPDPMITKKVNYKVRYIGEMTLSLTPGGIYQCIGEIIEPPQKGYLGVIDESGDSYVYSPKLFVKVE</sequence>
<reference evidence="1 2" key="1">
    <citation type="submission" date="2011-09" db="EMBL/GenBank/DDBJ databases">
        <title>The draft genome of Treponema saccharophilum DSM 2985.</title>
        <authorList>
            <consortium name="US DOE Joint Genome Institute (JGI-PGF)"/>
            <person name="Lucas S."/>
            <person name="Copeland A."/>
            <person name="Lapidus A."/>
            <person name="Glavina del Rio T."/>
            <person name="Dalin E."/>
            <person name="Tice H."/>
            <person name="Bruce D."/>
            <person name="Goodwin L."/>
            <person name="Pitluck S."/>
            <person name="Peters L."/>
            <person name="Kyrpides N."/>
            <person name="Mavromatis K."/>
            <person name="Ivanova N."/>
            <person name="Markowitz V."/>
            <person name="Cheng J.-F."/>
            <person name="Hugenholtz P."/>
            <person name="Woyke T."/>
            <person name="Wu D."/>
            <person name="Gronow S."/>
            <person name="Wellnitz S."/>
            <person name="Brambilla E."/>
            <person name="Klenk H.-P."/>
            <person name="Eisen J.A."/>
        </authorList>
    </citation>
    <scope>NUCLEOTIDE SEQUENCE [LARGE SCALE GENOMIC DNA]</scope>
    <source>
        <strain evidence="1 2">DSM 2985</strain>
    </source>
</reference>
<protein>
    <submittedName>
        <fullName evidence="1">Uncharacterized protein</fullName>
    </submittedName>
</protein>
<proteinExistence type="predicted"/>
<accession>H7EN98</accession>
<organism evidence="1 2">
    <name type="scientific">Treponema saccharophilum DSM 2985</name>
    <dbReference type="NCBI Taxonomy" id="907348"/>
    <lineage>
        <taxon>Bacteria</taxon>
        <taxon>Pseudomonadati</taxon>
        <taxon>Spirochaetota</taxon>
        <taxon>Spirochaetia</taxon>
        <taxon>Spirochaetales</taxon>
        <taxon>Treponemataceae</taxon>
        <taxon>Treponema</taxon>
    </lineage>
</organism>
<dbReference type="EMBL" id="AGRW01000053">
    <property type="protein sequence ID" value="EIC00826.1"/>
    <property type="molecule type" value="Genomic_DNA"/>
</dbReference>
<evidence type="ECO:0000313" key="1">
    <source>
        <dbReference type="EMBL" id="EIC00826.1"/>
    </source>
</evidence>
<keyword evidence="2" id="KW-1185">Reference proteome</keyword>
<comment type="caution">
    <text evidence="1">The sequence shown here is derived from an EMBL/GenBank/DDBJ whole genome shotgun (WGS) entry which is preliminary data.</text>
</comment>
<gene>
    <name evidence="1" type="ORF">TresaDRAFT_0651</name>
</gene>
<evidence type="ECO:0000313" key="2">
    <source>
        <dbReference type="Proteomes" id="UP000003571"/>
    </source>
</evidence>
<name>H7EN98_9SPIR</name>
<dbReference type="RefSeq" id="WP_002705942.1">
    <property type="nucleotide sequence ID" value="NZ_AGRW01000053.1"/>
</dbReference>